<keyword evidence="1" id="KW-1133">Transmembrane helix</keyword>
<feature type="transmembrane region" description="Helical" evidence="1">
    <location>
        <begin position="34"/>
        <end position="52"/>
    </location>
</feature>
<dbReference type="EMBL" id="FUXP01000006">
    <property type="protein sequence ID" value="SKA09740.1"/>
    <property type="molecule type" value="Genomic_DNA"/>
</dbReference>
<dbReference type="InterPro" id="IPR018643">
    <property type="entry name" value="DUF2069_membrane"/>
</dbReference>
<dbReference type="RefSeq" id="WP_078758499.1">
    <property type="nucleotide sequence ID" value="NZ_FUXP01000006.1"/>
</dbReference>
<evidence type="ECO:0000313" key="3">
    <source>
        <dbReference type="Proteomes" id="UP000190061"/>
    </source>
</evidence>
<proteinExistence type="predicted"/>
<dbReference type="OrthoDB" id="5957486at2"/>
<sequence length="115" mass="12459">MSVPLPTSKRVLVAALVALAVLYAAWFGTQPDPWVALVVFALPPTLLAVAVLRRSRTAGFWSAVIALAWFSHGVMVAWERPDDRLQALLETALAVIVVFSASMAGLKARFSRKRG</sequence>
<keyword evidence="1" id="KW-0812">Transmembrane</keyword>
<evidence type="ECO:0000313" key="2">
    <source>
        <dbReference type="EMBL" id="SKA09740.1"/>
    </source>
</evidence>
<name>A0A1T4R180_9GAMM</name>
<dbReference type="Pfam" id="PF09842">
    <property type="entry name" value="DUF2069"/>
    <property type="match status" value="1"/>
</dbReference>
<feature type="transmembrane region" description="Helical" evidence="1">
    <location>
        <begin position="59"/>
        <end position="78"/>
    </location>
</feature>
<accession>A0A1T4R180</accession>
<gene>
    <name evidence="2" type="ORF">SAMN02745674_01929</name>
</gene>
<keyword evidence="3" id="KW-1185">Reference proteome</keyword>
<feature type="transmembrane region" description="Helical" evidence="1">
    <location>
        <begin position="84"/>
        <end position="106"/>
    </location>
</feature>
<organism evidence="2 3">
    <name type="scientific">Lysobacter spongiicola DSM 21749</name>
    <dbReference type="NCBI Taxonomy" id="1122188"/>
    <lineage>
        <taxon>Bacteria</taxon>
        <taxon>Pseudomonadati</taxon>
        <taxon>Pseudomonadota</taxon>
        <taxon>Gammaproteobacteria</taxon>
        <taxon>Lysobacterales</taxon>
        <taxon>Lysobacteraceae</taxon>
        <taxon>Novilysobacter</taxon>
    </lineage>
</organism>
<dbReference type="Proteomes" id="UP000190061">
    <property type="component" value="Unassembled WGS sequence"/>
</dbReference>
<dbReference type="STRING" id="1122188.SAMN02745674_01929"/>
<evidence type="ECO:0000256" key="1">
    <source>
        <dbReference type="SAM" id="Phobius"/>
    </source>
</evidence>
<reference evidence="2 3" key="1">
    <citation type="submission" date="2017-02" db="EMBL/GenBank/DDBJ databases">
        <authorList>
            <person name="Peterson S.W."/>
        </authorList>
    </citation>
    <scope>NUCLEOTIDE SEQUENCE [LARGE SCALE GENOMIC DNA]</scope>
    <source>
        <strain evidence="2 3">DSM 21749</strain>
    </source>
</reference>
<protein>
    <submittedName>
        <fullName evidence="2">Predicted membrane protein</fullName>
    </submittedName>
</protein>
<dbReference type="AlphaFoldDB" id="A0A1T4R180"/>
<keyword evidence="1" id="KW-0472">Membrane</keyword>